<name>A0A8T9SS20_9BACT</name>
<keyword evidence="2" id="KW-1185">Reference proteome</keyword>
<gene>
    <name evidence="1" type="ORF">MUN82_16905</name>
</gene>
<dbReference type="KEGG" id="haei:MUN82_16905"/>
<protein>
    <submittedName>
        <fullName evidence="1">Uncharacterized protein</fullName>
    </submittedName>
</protein>
<proteinExistence type="predicted"/>
<reference evidence="1 2" key="1">
    <citation type="submission" date="2022-04" db="EMBL/GenBank/DDBJ databases">
        <title>Hymenobacter sp. isolated from the air.</title>
        <authorList>
            <person name="Won M."/>
            <person name="Lee C.-M."/>
            <person name="Woen H.-Y."/>
            <person name="Kwon S.-W."/>
        </authorList>
    </citation>
    <scope>NUCLEOTIDE SEQUENCE [LARGE SCALE GENOMIC DNA]</scope>
    <source>
        <strain evidence="2">5413 J-13</strain>
    </source>
</reference>
<dbReference type="EMBL" id="CP095053">
    <property type="protein sequence ID" value="UOR04615.1"/>
    <property type="molecule type" value="Genomic_DNA"/>
</dbReference>
<dbReference type="AlphaFoldDB" id="A0A8T9SS20"/>
<evidence type="ECO:0000313" key="2">
    <source>
        <dbReference type="Proteomes" id="UP000829925"/>
    </source>
</evidence>
<sequence>METILQPDSVFEPSAVLGQQALLGNLSRAVLPITTQAVRMSLKSVFINRIRELGKGEIQVISVVTDGVSAEPIQLCSEVYRKVRKRTDLPIGPGGITLYRTQSADKIPPFLDYRILVMELDDDARQAGDLLDQVRQDSQFQSFRDSLLQVTTFTAPQIALIGAATDFTLNIIAKLLKANKDDQLYLLRGSFDNAFDDLGVGFGEITQGNRNVTVKYQVEAV</sequence>
<evidence type="ECO:0000313" key="1">
    <source>
        <dbReference type="EMBL" id="UOR04615.1"/>
    </source>
</evidence>
<dbReference type="RefSeq" id="WP_245092356.1">
    <property type="nucleotide sequence ID" value="NZ_CP095053.1"/>
</dbReference>
<accession>A0A8T9SS20</accession>
<dbReference type="Proteomes" id="UP000829925">
    <property type="component" value="Chromosome"/>
</dbReference>
<organism evidence="1 2">
    <name type="scientific">Hymenobacter aerilatus</name>
    <dbReference type="NCBI Taxonomy" id="2932251"/>
    <lineage>
        <taxon>Bacteria</taxon>
        <taxon>Pseudomonadati</taxon>
        <taxon>Bacteroidota</taxon>
        <taxon>Cytophagia</taxon>
        <taxon>Cytophagales</taxon>
        <taxon>Hymenobacteraceae</taxon>
        <taxon>Hymenobacter</taxon>
    </lineage>
</organism>